<comment type="caution">
    <text evidence="9">The sequence shown here is derived from an EMBL/GenBank/DDBJ whole genome shotgun (WGS) entry which is preliminary data.</text>
</comment>
<dbReference type="FunFam" id="1.10.10.10:FF:000141">
    <property type="entry name" value="vacuolar protein-sorting-associated protein 25"/>
    <property type="match status" value="1"/>
</dbReference>
<dbReference type="GO" id="GO:0016236">
    <property type="term" value="P:macroautophagy"/>
    <property type="evidence" value="ECO:0007669"/>
    <property type="project" value="UniProtKB-ARBA"/>
</dbReference>
<dbReference type="AlphaFoldDB" id="A0A9P6M6Y0"/>
<evidence type="ECO:0000256" key="8">
    <source>
        <dbReference type="SAM" id="MobiDB-lite"/>
    </source>
</evidence>
<keyword evidence="10" id="KW-1185">Reference proteome</keyword>
<accession>A0A9P6M6Y0</accession>
<dbReference type="SUPFAM" id="SSF56784">
    <property type="entry name" value="HAD-like"/>
    <property type="match status" value="1"/>
</dbReference>
<proteinExistence type="inferred from homology"/>
<dbReference type="GO" id="GO:0005198">
    <property type="term" value="F:structural molecule activity"/>
    <property type="evidence" value="ECO:0007669"/>
    <property type="project" value="TreeGrafter"/>
</dbReference>
<dbReference type="PANTHER" id="PTHR13149">
    <property type="entry name" value="VACUOLAR PROTEIN SORTING-ASSOCIATED PROTEIN VPS25"/>
    <property type="match status" value="1"/>
</dbReference>
<dbReference type="InterPro" id="IPR023214">
    <property type="entry name" value="HAD_sf"/>
</dbReference>
<dbReference type="InterPro" id="IPR036412">
    <property type="entry name" value="HAD-like_sf"/>
</dbReference>
<dbReference type="Proteomes" id="UP000738359">
    <property type="component" value="Unassembled WGS sequence"/>
</dbReference>
<evidence type="ECO:0000256" key="2">
    <source>
        <dbReference type="ARBA" id="ARBA00009674"/>
    </source>
</evidence>
<evidence type="ECO:0000256" key="5">
    <source>
        <dbReference type="ARBA" id="ARBA00022490"/>
    </source>
</evidence>
<protein>
    <recommendedName>
        <fullName evidence="3">Vacuolar protein-sorting-associated protein 25</fullName>
    </recommendedName>
    <alternativeName>
        <fullName evidence="7">ESCRT-II complex subunit VPS25</fullName>
    </alternativeName>
</protein>
<dbReference type="PANTHER" id="PTHR13149:SF0">
    <property type="entry name" value="VACUOLAR PROTEIN-SORTING-ASSOCIATED PROTEIN 25"/>
    <property type="match status" value="1"/>
</dbReference>
<reference evidence="9" key="1">
    <citation type="journal article" date="2020" name="Fungal Divers.">
        <title>Resolving the Mortierellaceae phylogeny through synthesis of multi-gene phylogenetics and phylogenomics.</title>
        <authorList>
            <person name="Vandepol N."/>
            <person name="Liber J."/>
            <person name="Desiro A."/>
            <person name="Na H."/>
            <person name="Kennedy M."/>
            <person name="Barry K."/>
            <person name="Grigoriev I.V."/>
            <person name="Miller A.N."/>
            <person name="O'Donnell K."/>
            <person name="Stajich J.E."/>
            <person name="Bonito G."/>
        </authorList>
    </citation>
    <scope>NUCLEOTIDE SEQUENCE</scope>
    <source>
        <strain evidence="9">CK1249</strain>
    </source>
</reference>
<dbReference type="GO" id="GO:0042803">
    <property type="term" value="F:protein homodimerization activity"/>
    <property type="evidence" value="ECO:0007669"/>
    <property type="project" value="TreeGrafter"/>
</dbReference>
<comment type="similarity">
    <text evidence="2">Belongs to the VPS25 family.</text>
</comment>
<dbReference type="Gene3D" id="1.10.10.10">
    <property type="entry name" value="Winged helix-like DNA-binding domain superfamily/Winged helix DNA-binding domain"/>
    <property type="match status" value="1"/>
</dbReference>
<dbReference type="InterPro" id="IPR036388">
    <property type="entry name" value="WH-like_DNA-bd_sf"/>
</dbReference>
<dbReference type="Pfam" id="PF05871">
    <property type="entry name" value="ESCRT-II"/>
    <property type="match status" value="1"/>
</dbReference>
<gene>
    <name evidence="9" type="primary">VPS25</name>
    <name evidence="9" type="ORF">BGZ70_006968</name>
</gene>
<comment type="subcellular location">
    <subcellularLocation>
        <location evidence="1">Cytoplasm</location>
    </subcellularLocation>
</comment>
<feature type="region of interest" description="Disordered" evidence="8">
    <location>
        <begin position="119"/>
        <end position="165"/>
    </location>
</feature>
<feature type="compositionally biased region" description="Basic and acidic residues" evidence="8">
    <location>
        <begin position="124"/>
        <end position="133"/>
    </location>
</feature>
<dbReference type="InterPro" id="IPR008570">
    <property type="entry name" value="ESCRT-II_cplx_Vps25-sub"/>
</dbReference>
<dbReference type="GO" id="GO:0043328">
    <property type="term" value="P:protein transport to vacuole involved in ubiquitin-dependent protein catabolic process via the multivesicular body sorting pathway"/>
    <property type="evidence" value="ECO:0007669"/>
    <property type="project" value="TreeGrafter"/>
</dbReference>
<evidence type="ECO:0000256" key="6">
    <source>
        <dbReference type="ARBA" id="ARBA00022927"/>
    </source>
</evidence>
<dbReference type="GO" id="GO:0000814">
    <property type="term" value="C:ESCRT II complex"/>
    <property type="evidence" value="ECO:0007669"/>
    <property type="project" value="InterPro"/>
</dbReference>
<organism evidence="9 10">
    <name type="scientific">Mortierella alpina</name>
    <name type="common">Oleaginous fungus</name>
    <name type="synonym">Mortierella renispora</name>
    <dbReference type="NCBI Taxonomy" id="64518"/>
    <lineage>
        <taxon>Eukaryota</taxon>
        <taxon>Fungi</taxon>
        <taxon>Fungi incertae sedis</taxon>
        <taxon>Mucoromycota</taxon>
        <taxon>Mortierellomycotina</taxon>
        <taxon>Mortierellomycetes</taxon>
        <taxon>Mortierellales</taxon>
        <taxon>Mortierellaceae</taxon>
        <taxon>Mortierella</taxon>
    </lineage>
</organism>
<name>A0A9P6M6Y0_MORAP</name>
<keyword evidence="6" id="KW-0653">Protein transport</keyword>
<dbReference type="FunFam" id="1.10.10.570:FF:000003">
    <property type="entry name" value="Vacuolar protein-sorting-associated protein 25"/>
    <property type="match status" value="1"/>
</dbReference>
<dbReference type="Gene3D" id="3.40.50.1000">
    <property type="entry name" value="HAD superfamily/HAD-like"/>
    <property type="match status" value="1"/>
</dbReference>
<feature type="region of interest" description="Disordered" evidence="8">
    <location>
        <begin position="320"/>
        <end position="346"/>
    </location>
</feature>
<dbReference type="EMBL" id="JAAAHY010000041">
    <property type="protein sequence ID" value="KAF9968054.1"/>
    <property type="molecule type" value="Genomic_DNA"/>
</dbReference>
<dbReference type="InterPro" id="IPR036390">
    <property type="entry name" value="WH_DNA-bd_sf"/>
</dbReference>
<evidence type="ECO:0000313" key="10">
    <source>
        <dbReference type="Proteomes" id="UP000738359"/>
    </source>
</evidence>
<dbReference type="SUPFAM" id="SSF46785">
    <property type="entry name" value="Winged helix' DNA-binding domain"/>
    <property type="match status" value="2"/>
</dbReference>
<evidence type="ECO:0000313" key="9">
    <source>
        <dbReference type="EMBL" id="KAF9968054.1"/>
    </source>
</evidence>
<feature type="compositionally biased region" description="Low complexity" evidence="8">
    <location>
        <begin position="134"/>
        <end position="147"/>
    </location>
</feature>
<keyword evidence="4" id="KW-0813">Transport</keyword>
<dbReference type="OrthoDB" id="245150at2759"/>
<evidence type="ECO:0000256" key="7">
    <source>
        <dbReference type="ARBA" id="ARBA00030094"/>
    </source>
</evidence>
<evidence type="ECO:0000256" key="1">
    <source>
        <dbReference type="ARBA" id="ARBA00004496"/>
    </source>
</evidence>
<dbReference type="InterPro" id="IPR014041">
    <property type="entry name" value="ESCRT-II_cplx_Vps25-sub_N"/>
</dbReference>
<keyword evidence="5" id="KW-0963">Cytoplasm</keyword>
<dbReference type="Gene3D" id="1.10.10.570">
    <property type="entry name" value="Winged helix' DNA-binding domain. Chain C. Domain 1"/>
    <property type="match status" value="1"/>
</dbReference>
<sequence length="631" mass="71733">MTSTLYRFTTAEGLLRLLEHSTSADNTASLNLQVDSVHGSRDLNGPSTAPSFEAIKRILSFDHLVCDFDETITDHDTTSSFDTLASQIRTDEHAQPEMSWSEILQAYLDDLEKVDVGDLCHMNHHPDDQHHLQEQPQPQQQNGNQDESNQLHHPQPSNTHHRLLDPKVRELKCHIDGRKFTPEPELPVPKIPSLQPWIHSQVRKRAVEKVSLDRVYESGNLIGLTKQQIREYGRTQIRLRPGVVKFLTAFVKEQDRKEAAGQRRGEIWIISVNWSQDLIRGAMDQVFGSEEATQKYLPEANLISSNLLFSDACHEELMKRRRSAGGAEDSHEHEQNLQKDSHTMDQASTVHLSNGKVKVHCLTGTDKLHAFQKIQRDYVTKHDLAPTEVKWAYIGDSSTDLGCLVEADVGIIVGKSKSLLTDCERSGVQVIDLPTSNAAQGLDQSPALASGFQFPSIHNFPPFYTLQPTASTWKNQSDLWSTIILRYYRHHRLYQLDLDDSVTNEQLFNNQRINRKLKPETIQAIVEEMIQKGDAEWDPTSRKRRAIIYWRKPEDWAAMISSWVFESGLNNSILTYYELAHGENSEDQEFYNIHPTVLQKAMDVLVKKGVAATFQGANFVEMGVKFFNAGN</sequence>
<evidence type="ECO:0000256" key="4">
    <source>
        <dbReference type="ARBA" id="ARBA00022448"/>
    </source>
</evidence>
<feature type="compositionally biased region" description="Basic and acidic residues" evidence="8">
    <location>
        <begin position="328"/>
        <end position="343"/>
    </location>
</feature>
<evidence type="ECO:0000256" key="3">
    <source>
        <dbReference type="ARBA" id="ARBA00017934"/>
    </source>
</evidence>